<evidence type="ECO:0000256" key="4">
    <source>
        <dbReference type="ARBA" id="ARBA00022692"/>
    </source>
</evidence>
<accession>A0ABN2SQU7</accession>
<evidence type="ECO:0000313" key="10">
    <source>
        <dbReference type="EMBL" id="GAA1990979.1"/>
    </source>
</evidence>
<feature type="transmembrane region" description="Helical" evidence="8">
    <location>
        <begin position="175"/>
        <end position="198"/>
    </location>
</feature>
<keyword evidence="4 8" id="KW-0812">Transmembrane</keyword>
<sequence>MTKDSGTAQQEQEKSGDSPEGSRRGLRKLLGSIVVDIRPLKVPPFRRLWVSTAVTSLGSQLTVVAVPAQIFDITHSSAYVGLTGAVAVVPLLVFGIWGGAIADTVDRRKLLLFGNVGIAIVSALLWLQAFLGLNSVWLVLGLLGVNQAFFAINMPTRSAVIARLVPVNLLPSANALGSTVAQFGAVFGPMAAGALLPVLGLSTLYLLDTIALIITLWAVFRLPAMPPLSGTTRRAGIRDVLDGFKYMAAKKVLLASFVVDVIAMVFGMPRALFPEMAERTFGDPAGGGIALGWMFAAIPVGAMLIGLFSGWLGKVQRQGVAVAISIVAWGAAIIGFGFAHSLWLAVVFLMIGGMADMVSAVYRMAILQTAATDEMRGRMQGAFTVVVSGGPRLADMTHGWAAAGAGTAAAASGGGALVIVFVVIACALLPAFWKYRATT</sequence>
<feature type="region of interest" description="Disordered" evidence="7">
    <location>
        <begin position="1"/>
        <end position="24"/>
    </location>
</feature>
<feature type="domain" description="Major facilitator superfamily (MFS) profile" evidence="9">
    <location>
        <begin position="244"/>
        <end position="439"/>
    </location>
</feature>
<keyword evidence="2" id="KW-0813">Transport</keyword>
<dbReference type="InterPro" id="IPR010290">
    <property type="entry name" value="TM_effector"/>
</dbReference>
<evidence type="ECO:0000256" key="5">
    <source>
        <dbReference type="ARBA" id="ARBA00022989"/>
    </source>
</evidence>
<evidence type="ECO:0000259" key="9">
    <source>
        <dbReference type="PROSITE" id="PS50850"/>
    </source>
</evidence>
<dbReference type="Proteomes" id="UP001501116">
    <property type="component" value="Unassembled WGS sequence"/>
</dbReference>
<dbReference type="PANTHER" id="PTHR23513">
    <property type="entry name" value="INTEGRAL MEMBRANE EFFLUX PROTEIN-RELATED"/>
    <property type="match status" value="1"/>
</dbReference>
<dbReference type="Pfam" id="PF05977">
    <property type="entry name" value="MFS_3"/>
    <property type="match status" value="1"/>
</dbReference>
<gene>
    <name evidence="10" type="ORF">GCM10009754_81830</name>
</gene>
<dbReference type="SUPFAM" id="SSF103473">
    <property type="entry name" value="MFS general substrate transporter"/>
    <property type="match status" value="1"/>
</dbReference>
<feature type="transmembrane region" description="Helical" evidence="8">
    <location>
        <begin position="252"/>
        <end position="273"/>
    </location>
</feature>
<protein>
    <submittedName>
        <fullName evidence="10">MFS transporter</fullName>
    </submittedName>
</protein>
<keyword evidence="5 8" id="KW-1133">Transmembrane helix</keyword>
<keyword evidence="6 8" id="KW-0472">Membrane</keyword>
<evidence type="ECO:0000256" key="2">
    <source>
        <dbReference type="ARBA" id="ARBA00022448"/>
    </source>
</evidence>
<feature type="transmembrane region" description="Helical" evidence="8">
    <location>
        <begin position="135"/>
        <end position="154"/>
    </location>
</feature>
<evidence type="ECO:0000256" key="7">
    <source>
        <dbReference type="SAM" id="MobiDB-lite"/>
    </source>
</evidence>
<feature type="transmembrane region" description="Helical" evidence="8">
    <location>
        <begin position="110"/>
        <end position="129"/>
    </location>
</feature>
<dbReference type="CDD" id="cd06173">
    <property type="entry name" value="MFS_MefA_like"/>
    <property type="match status" value="1"/>
</dbReference>
<dbReference type="PANTHER" id="PTHR23513:SF9">
    <property type="entry name" value="ENTEROBACTIN EXPORTER ENTS"/>
    <property type="match status" value="1"/>
</dbReference>
<evidence type="ECO:0000256" key="1">
    <source>
        <dbReference type="ARBA" id="ARBA00004429"/>
    </source>
</evidence>
<reference evidence="10 11" key="1">
    <citation type="journal article" date="2019" name="Int. J. Syst. Evol. Microbiol.">
        <title>The Global Catalogue of Microorganisms (GCM) 10K type strain sequencing project: providing services to taxonomists for standard genome sequencing and annotation.</title>
        <authorList>
            <consortium name="The Broad Institute Genomics Platform"/>
            <consortium name="The Broad Institute Genome Sequencing Center for Infectious Disease"/>
            <person name="Wu L."/>
            <person name="Ma J."/>
        </authorList>
    </citation>
    <scope>NUCLEOTIDE SEQUENCE [LARGE SCALE GENOMIC DNA]</scope>
    <source>
        <strain evidence="10 11">JCM 14545</strain>
    </source>
</reference>
<comment type="caution">
    <text evidence="10">The sequence shown here is derived from an EMBL/GenBank/DDBJ whole genome shotgun (WGS) entry which is preliminary data.</text>
</comment>
<dbReference type="InterPro" id="IPR036259">
    <property type="entry name" value="MFS_trans_sf"/>
</dbReference>
<keyword evidence="11" id="KW-1185">Reference proteome</keyword>
<feature type="transmembrane region" description="Helical" evidence="8">
    <location>
        <begin position="77"/>
        <end position="98"/>
    </location>
</feature>
<dbReference type="InterPro" id="IPR020846">
    <property type="entry name" value="MFS_dom"/>
</dbReference>
<dbReference type="PROSITE" id="PS50850">
    <property type="entry name" value="MFS"/>
    <property type="match status" value="1"/>
</dbReference>
<feature type="transmembrane region" description="Helical" evidence="8">
    <location>
        <begin position="285"/>
        <end position="308"/>
    </location>
</feature>
<dbReference type="EMBL" id="BAAANN010000057">
    <property type="protein sequence ID" value="GAA1990979.1"/>
    <property type="molecule type" value="Genomic_DNA"/>
</dbReference>
<evidence type="ECO:0000256" key="8">
    <source>
        <dbReference type="SAM" id="Phobius"/>
    </source>
</evidence>
<feature type="transmembrane region" description="Helical" evidence="8">
    <location>
        <begin position="204"/>
        <end position="224"/>
    </location>
</feature>
<evidence type="ECO:0000256" key="3">
    <source>
        <dbReference type="ARBA" id="ARBA00022475"/>
    </source>
</evidence>
<feature type="transmembrane region" description="Helical" evidence="8">
    <location>
        <begin position="48"/>
        <end position="71"/>
    </location>
</feature>
<dbReference type="Gene3D" id="1.20.1250.20">
    <property type="entry name" value="MFS general substrate transporter like domains"/>
    <property type="match status" value="1"/>
</dbReference>
<feature type="compositionally biased region" description="Basic and acidic residues" evidence="7">
    <location>
        <begin position="11"/>
        <end position="23"/>
    </location>
</feature>
<feature type="transmembrane region" description="Helical" evidence="8">
    <location>
        <begin position="345"/>
        <end position="365"/>
    </location>
</feature>
<name>A0ABN2SQU7_9PSEU</name>
<evidence type="ECO:0000313" key="11">
    <source>
        <dbReference type="Proteomes" id="UP001501116"/>
    </source>
</evidence>
<feature type="compositionally biased region" description="Polar residues" evidence="7">
    <location>
        <begin position="1"/>
        <end position="10"/>
    </location>
</feature>
<comment type="subcellular location">
    <subcellularLocation>
        <location evidence="1">Cell inner membrane</location>
        <topology evidence="1">Multi-pass membrane protein</topology>
    </subcellularLocation>
</comment>
<organism evidence="10 11">
    <name type="scientific">Amycolatopsis minnesotensis</name>
    <dbReference type="NCBI Taxonomy" id="337894"/>
    <lineage>
        <taxon>Bacteria</taxon>
        <taxon>Bacillati</taxon>
        <taxon>Actinomycetota</taxon>
        <taxon>Actinomycetes</taxon>
        <taxon>Pseudonocardiales</taxon>
        <taxon>Pseudonocardiaceae</taxon>
        <taxon>Amycolatopsis</taxon>
    </lineage>
</organism>
<evidence type="ECO:0000256" key="6">
    <source>
        <dbReference type="ARBA" id="ARBA00023136"/>
    </source>
</evidence>
<feature type="transmembrane region" description="Helical" evidence="8">
    <location>
        <begin position="320"/>
        <end position="339"/>
    </location>
</feature>
<keyword evidence="3" id="KW-1003">Cell membrane</keyword>
<proteinExistence type="predicted"/>
<feature type="transmembrane region" description="Helical" evidence="8">
    <location>
        <begin position="400"/>
        <end position="433"/>
    </location>
</feature>